<dbReference type="InterPro" id="IPR005754">
    <property type="entry name" value="Sortase"/>
</dbReference>
<evidence type="ECO:0000256" key="3">
    <source>
        <dbReference type="SAM" id="MobiDB-lite"/>
    </source>
</evidence>
<dbReference type="InterPro" id="IPR042003">
    <property type="entry name" value="Sortase_E"/>
</dbReference>
<dbReference type="AlphaFoldDB" id="A0A1H1ZU03"/>
<evidence type="ECO:0000313" key="5">
    <source>
        <dbReference type="EMBL" id="SDT37140.1"/>
    </source>
</evidence>
<name>A0A1H1ZU03_9ACTN</name>
<dbReference type="CDD" id="cd05830">
    <property type="entry name" value="Sortase_E"/>
    <property type="match status" value="1"/>
</dbReference>
<dbReference type="InterPro" id="IPR023365">
    <property type="entry name" value="Sortase_dom-sf"/>
</dbReference>
<accession>A0A1H1ZU03</accession>
<reference evidence="5 6" key="1">
    <citation type="submission" date="2016-10" db="EMBL/GenBank/DDBJ databases">
        <authorList>
            <person name="de Groot N.N."/>
        </authorList>
    </citation>
    <scope>NUCLEOTIDE SEQUENCE [LARGE SCALE GENOMIC DNA]</scope>
    <source>
        <strain evidence="5 6">DSM 21741</strain>
    </source>
</reference>
<keyword evidence="4" id="KW-1133">Transmembrane helix</keyword>
<dbReference type="STRING" id="546871.SAMN04488543_4003"/>
<protein>
    <submittedName>
        <fullName evidence="5">Sortase A</fullName>
    </submittedName>
</protein>
<dbReference type="Proteomes" id="UP000199092">
    <property type="component" value="Chromosome I"/>
</dbReference>
<dbReference type="Gene3D" id="2.40.260.10">
    <property type="entry name" value="Sortase"/>
    <property type="match status" value="1"/>
</dbReference>
<keyword evidence="4" id="KW-0812">Transmembrane</keyword>
<feature type="active site" description="Acyl-thioester intermediate" evidence="2">
    <location>
        <position position="217"/>
    </location>
</feature>
<gene>
    <name evidence="5" type="ORF">SAMN04488543_4003</name>
</gene>
<evidence type="ECO:0000256" key="4">
    <source>
        <dbReference type="SAM" id="Phobius"/>
    </source>
</evidence>
<evidence type="ECO:0000313" key="6">
    <source>
        <dbReference type="Proteomes" id="UP000199092"/>
    </source>
</evidence>
<feature type="region of interest" description="Disordered" evidence="3">
    <location>
        <begin position="1"/>
        <end position="23"/>
    </location>
</feature>
<feature type="compositionally biased region" description="Polar residues" evidence="3">
    <location>
        <begin position="1"/>
        <end position="11"/>
    </location>
</feature>
<dbReference type="GO" id="GO:0016787">
    <property type="term" value="F:hydrolase activity"/>
    <property type="evidence" value="ECO:0007669"/>
    <property type="project" value="UniProtKB-KW"/>
</dbReference>
<dbReference type="EMBL" id="LT629749">
    <property type="protein sequence ID" value="SDT37140.1"/>
    <property type="molecule type" value="Genomic_DNA"/>
</dbReference>
<dbReference type="Pfam" id="PF04203">
    <property type="entry name" value="Sortase"/>
    <property type="match status" value="1"/>
</dbReference>
<proteinExistence type="predicted"/>
<dbReference type="InterPro" id="IPR053465">
    <property type="entry name" value="Sortase_Class_E"/>
</dbReference>
<dbReference type="SUPFAM" id="SSF63817">
    <property type="entry name" value="Sortase"/>
    <property type="match status" value="1"/>
</dbReference>
<dbReference type="RefSeq" id="WP_231930192.1">
    <property type="nucleotide sequence ID" value="NZ_LT629749.1"/>
</dbReference>
<feature type="compositionally biased region" description="Low complexity" evidence="3">
    <location>
        <begin position="82"/>
        <end position="93"/>
    </location>
</feature>
<evidence type="ECO:0000256" key="2">
    <source>
        <dbReference type="PIRSR" id="PIRSR605754-1"/>
    </source>
</evidence>
<feature type="region of interest" description="Disordered" evidence="3">
    <location>
        <begin position="69"/>
        <end position="93"/>
    </location>
</feature>
<feature type="active site" description="Proton donor/acceptor" evidence="2">
    <location>
        <position position="146"/>
    </location>
</feature>
<keyword evidence="4" id="KW-0472">Membrane</keyword>
<organism evidence="5 6">
    <name type="scientific">Friedmanniella luteola</name>
    <dbReference type="NCBI Taxonomy" id="546871"/>
    <lineage>
        <taxon>Bacteria</taxon>
        <taxon>Bacillati</taxon>
        <taxon>Actinomycetota</taxon>
        <taxon>Actinomycetes</taxon>
        <taxon>Propionibacteriales</taxon>
        <taxon>Nocardioidaceae</taxon>
        <taxon>Friedmanniella</taxon>
    </lineage>
</organism>
<keyword evidence="1" id="KW-0378">Hydrolase</keyword>
<evidence type="ECO:0000256" key="1">
    <source>
        <dbReference type="ARBA" id="ARBA00022801"/>
    </source>
</evidence>
<keyword evidence="6" id="KW-1185">Reference proteome</keyword>
<sequence>MSDSPGASTDLDTPPRRALPRRRRRPSALSVVGLVLLLGGLSCLGWVGYQYLGTNVVSERAFDSGRQDLRQQWEQTPPAPADPSASPRPDALPGDATALLRIPAFGADYEIPVLEGTDLDTLGRGVGHYPGTAAAGEIGNYALAGHRVTHGQPFSRLLELEPGDEVVVETRTAVYTYVLDEAPRSLTVDDTATWVLDPVPGEPEREPTRALITLTTCQDLFRSADRSVGFGHLQSTRNKQG</sequence>
<feature type="transmembrane region" description="Helical" evidence="4">
    <location>
        <begin position="27"/>
        <end position="49"/>
    </location>
</feature>
<dbReference type="NCBIfam" id="TIGR01076">
    <property type="entry name" value="sortase_fam"/>
    <property type="match status" value="1"/>
</dbReference>
<dbReference type="NCBIfam" id="NF033747">
    <property type="entry name" value="class_E_sortase"/>
    <property type="match status" value="1"/>
</dbReference>